<dbReference type="Proteomes" id="UP000800096">
    <property type="component" value="Unassembled WGS sequence"/>
</dbReference>
<protein>
    <submittedName>
        <fullName evidence="1">Uncharacterized protein</fullName>
    </submittedName>
</protein>
<accession>A0A6A5QGU8</accession>
<reference evidence="1" key="1">
    <citation type="journal article" date="2020" name="Stud. Mycol.">
        <title>101 Dothideomycetes genomes: a test case for predicting lifestyles and emergence of pathogens.</title>
        <authorList>
            <person name="Haridas S."/>
            <person name="Albert R."/>
            <person name="Binder M."/>
            <person name="Bloem J."/>
            <person name="Labutti K."/>
            <person name="Salamov A."/>
            <person name="Andreopoulos B."/>
            <person name="Baker S."/>
            <person name="Barry K."/>
            <person name="Bills G."/>
            <person name="Bluhm B."/>
            <person name="Cannon C."/>
            <person name="Castanera R."/>
            <person name="Culley D."/>
            <person name="Daum C."/>
            <person name="Ezra D."/>
            <person name="Gonzalez J."/>
            <person name="Henrissat B."/>
            <person name="Kuo A."/>
            <person name="Liang C."/>
            <person name="Lipzen A."/>
            <person name="Lutzoni F."/>
            <person name="Magnuson J."/>
            <person name="Mondo S."/>
            <person name="Nolan M."/>
            <person name="Ohm R."/>
            <person name="Pangilinan J."/>
            <person name="Park H.-J."/>
            <person name="Ramirez L."/>
            <person name="Alfaro M."/>
            <person name="Sun H."/>
            <person name="Tritt A."/>
            <person name="Yoshinaga Y."/>
            <person name="Zwiers L.-H."/>
            <person name="Turgeon B."/>
            <person name="Goodwin S."/>
            <person name="Spatafora J."/>
            <person name="Crous P."/>
            <person name="Grigoriev I."/>
        </authorList>
    </citation>
    <scope>NUCLEOTIDE SEQUENCE</scope>
    <source>
        <strain evidence="1">HMLAC05119</strain>
    </source>
</reference>
<evidence type="ECO:0000313" key="1">
    <source>
        <dbReference type="EMBL" id="KAF1913724.1"/>
    </source>
</evidence>
<organism evidence="1 2">
    <name type="scientific">Ampelomyces quisqualis</name>
    <name type="common">Powdery mildew agent</name>
    <dbReference type="NCBI Taxonomy" id="50730"/>
    <lineage>
        <taxon>Eukaryota</taxon>
        <taxon>Fungi</taxon>
        <taxon>Dikarya</taxon>
        <taxon>Ascomycota</taxon>
        <taxon>Pezizomycotina</taxon>
        <taxon>Dothideomycetes</taxon>
        <taxon>Pleosporomycetidae</taxon>
        <taxon>Pleosporales</taxon>
        <taxon>Pleosporineae</taxon>
        <taxon>Phaeosphaeriaceae</taxon>
        <taxon>Ampelomyces</taxon>
    </lineage>
</organism>
<name>A0A6A5QGU8_AMPQU</name>
<keyword evidence="2" id="KW-1185">Reference proteome</keyword>
<evidence type="ECO:0000313" key="2">
    <source>
        <dbReference type="Proteomes" id="UP000800096"/>
    </source>
</evidence>
<sequence>MHACIYAVSDSHCILCIGYCITPLAALACCMCIKERCMYCRTDLSIEGCRCMCRHVPPQSISSEACAVLPALIVRRAWLPRDADSRCVVHCSFTYGYPPLRPMQIPGSFSMPCAGFYSSSGRSCRLPDYARDLYSLCGGLGRRRCSRR</sequence>
<gene>
    <name evidence="1" type="ORF">BDU57DRAFT_520706</name>
</gene>
<proteinExistence type="predicted"/>
<dbReference type="AlphaFoldDB" id="A0A6A5QGU8"/>
<dbReference type="EMBL" id="ML979138">
    <property type="protein sequence ID" value="KAF1913724.1"/>
    <property type="molecule type" value="Genomic_DNA"/>
</dbReference>